<dbReference type="InterPro" id="IPR001303">
    <property type="entry name" value="Aldolase_II/adducin_N"/>
</dbReference>
<dbReference type="EMBL" id="CACRTV010000087">
    <property type="protein sequence ID" value="VYU66056.1"/>
    <property type="molecule type" value="Genomic_DNA"/>
</dbReference>
<sequence>MLEGLKVKLTGIAKRADADGLCKHKSGNFSIRDKATGYILVTPSGVSREELTANHICVVDMDMNLIEVNKDVRPTSELLMHIEAYRCRPDVKAIVHTHSKFATAFSVLNKEIPPIVYEIVNIVGGEGIIRVAPYERPGTEALAKSIVKPIEIADACLMANHGVLAVSKEDIEDAFLKAAYVEEVAEVYYRALLINGGKEPNTIPQSELGKWSYPEQIKLNNKTKK</sequence>
<dbReference type="Gene3D" id="3.40.225.10">
    <property type="entry name" value="Class II aldolase/adducin N-terminal domain"/>
    <property type="match status" value="1"/>
</dbReference>
<dbReference type="InterPro" id="IPR050197">
    <property type="entry name" value="Aldolase_class_II_sugar_metab"/>
</dbReference>
<dbReference type="PANTHER" id="PTHR22789:SF0">
    <property type="entry name" value="3-OXO-TETRONATE 4-PHOSPHATE DECARBOXYLASE-RELATED"/>
    <property type="match status" value="1"/>
</dbReference>
<protein>
    <submittedName>
        <fullName evidence="4">L-fuculose phosphate aldolase</fullName>
        <ecNumber evidence="4">4.1.2.17</ecNumber>
    </submittedName>
</protein>
<feature type="domain" description="Class II aldolase/adducin N-terminal" evidence="3">
    <location>
        <begin position="7"/>
        <end position="189"/>
    </location>
</feature>
<dbReference type="PANTHER" id="PTHR22789">
    <property type="entry name" value="FUCULOSE PHOSPHATE ALDOLASE"/>
    <property type="match status" value="1"/>
</dbReference>
<evidence type="ECO:0000259" key="3">
    <source>
        <dbReference type="SMART" id="SM01007"/>
    </source>
</evidence>
<dbReference type="SUPFAM" id="SSF53639">
    <property type="entry name" value="AraD/HMP-PK domain-like"/>
    <property type="match status" value="1"/>
</dbReference>
<evidence type="ECO:0000313" key="4">
    <source>
        <dbReference type="EMBL" id="VYU66056.1"/>
    </source>
</evidence>
<evidence type="ECO:0000256" key="2">
    <source>
        <dbReference type="ARBA" id="ARBA00023239"/>
    </source>
</evidence>
<name>A0A6N3GNL6_9CLOT</name>
<dbReference type="AlphaFoldDB" id="A0A6N3GNL6"/>
<dbReference type="Pfam" id="PF00596">
    <property type="entry name" value="Aldolase_II"/>
    <property type="match status" value="1"/>
</dbReference>
<dbReference type="GO" id="GO:0046872">
    <property type="term" value="F:metal ion binding"/>
    <property type="evidence" value="ECO:0007669"/>
    <property type="project" value="UniProtKB-KW"/>
</dbReference>
<dbReference type="RefSeq" id="WP_156563200.1">
    <property type="nucleotide sequence ID" value="NZ_CACRTV010000087.1"/>
</dbReference>
<dbReference type="SMART" id="SM01007">
    <property type="entry name" value="Aldolase_II"/>
    <property type="match status" value="1"/>
</dbReference>
<dbReference type="GO" id="GO:0005829">
    <property type="term" value="C:cytosol"/>
    <property type="evidence" value="ECO:0007669"/>
    <property type="project" value="TreeGrafter"/>
</dbReference>
<dbReference type="GO" id="GO:0008738">
    <property type="term" value="F:L-fuculose-phosphate aldolase activity"/>
    <property type="evidence" value="ECO:0007669"/>
    <property type="project" value="UniProtKB-EC"/>
</dbReference>
<proteinExistence type="predicted"/>
<dbReference type="EC" id="4.1.2.17" evidence="4"/>
<dbReference type="GO" id="GO:0019323">
    <property type="term" value="P:pentose catabolic process"/>
    <property type="evidence" value="ECO:0007669"/>
    <property type="project" value="TreeGrafter"/>
</dbReference>
<gene>
    <name evidence="4" type="primary">fucA_1</name>
    <name evidence="4" type="ORF">CPLFYP93_03216</name>
</gene>
<keyword evidence="1" id="KW-0479">Metal-binding</keyword>
<keyword evidence="2 4" id="KW-0456">Lyase</keyword>
<organism evidence="4">
    <name type="scientific">Clostridium paraputrificum</name>
    <dbReference type="NCBI Taxonomy" id="29363"/>
    <lineage>
        <taxon>Bacteria</taxon>
        <taxon>Bacillati</taxon>
        <taxon>Bacillota</taxon>
        <taxon>Clostridia</taxon>
        <taxon>Eubacteriales</taxon>
        <taxon>Clostridiaceae</taxon>
        <taxon>Clostridium</taxon>
    </lineage>
</organism>
<evidence type="ECO:0000256" key="1">
    <source>
        <dbReference type="ARBA" id="ARBA00022723"/>
    </source>
</evidence>
<dbReference type="InterPro" id="IPR036409">
    <property type="entry name" value="Aldolase_II/adducin_N_sf"/>
</dbReference>
<accession>A0A6N3GNL6</accession>
<reference evidence="4" key="1">
    <citation type="submission" date="2019-11" db="EMBL/GenBank/DDBJ databases">
        <authorList>
            <person name="Feng L."/>
        </authorList>
    </citation>
    <scope>NUCLEOTIDE SEQUENCE</scope>
    <source>
        <strain evidence="4">CParaputrificumLFYP93</strain>
    </source>
</reference>